<evidence type="ECO:0000256" key="5">
    <source>
        <dbReference type="ARBA" id="ARBA00023180"/>
    </source>
</evidence>
<dbReference type="Pfam" id="PF00295">
    <property type="entry name" value="Glyco_hydro_28"/>
    <property type="match status" value="1"/>
</dbReference>
<accession>A0A6P2BXC7</accession>
<dbReference type="SUPFAM" id="SSF51126">
    <property type="entry name" value="Pectin lyase-like"/>
    <property type="match status" value="1"/>
</dbReference>
<comment type="caution">
    <text evidence="10">The sequence shown here is derived from an EMBL/GenBank/DDBJ whole genome shotgun (WGS) entry which is preliminary data.</text>
</comment>
<dbReference type="PANTHER" id="PTHR31736">
    <property type="match status" value="1"/>
</dbReference>
<dbReference type="InterPro" id="IPR000743">
    <property type="entry name" value="Glyco_hydro_28"/>
</dbReference>
<evidence type="ECO:0000256" key="9">
    <source>
        <dbReference type="RuleBase" id="RU361169"/>
    </source>
</evidence>
<keyword evidence="3 9" id="KW-0378">Hydrolase</keyword>
<dbReference type="InterPro" id="IPR006626">
    <property type="entry name" value="PbH1"/>
</dbReference>
<reference evidence="10 11" key="1">
    <citation type="submission" date="2018-11" db="EMBL/GenBank/DDBJ databases">
        <title>Trebonia kvetii gen.nov., sp.nov., a novel acidophilic actinobacterium, and proposal of the new actinobacterial family Treboniaceae fam. nov.</title>
        <authorList>
            <person name="Rapoport D."/>
            <person name="Sagova-Mareckova M."/>
            <person name="Sedlacek I."/>
            <person name="Provaznik J."/>
            <person name="Kralova S."/>
            <person name="Pavlinic D."/>
            <person name="Benes V."/>
            <person name="Kopecky J."/>
        </authorList>
    </citation>
    <scope>NUCLEOTIDE SEQUENCE [LARGE SCALE GENOMIC DNA]</scope>
    <source>
        <strain evidence="10 11">15Tr583</strain>
    </source>
</reference>
<comment type="similarity">
    <text evidence="1 9">Belongs to the glycosyl hydrolase 28 family.</text>
</comment>
<dbReference type="Gene3D" id="2.160.20.10">
    <property type="entry name" value="Single-stranded right-handed beta-helix, Pectin lyase-like"/>
    <property type="match status" value="1"/>
</dbReference>
<dbReference type="GO" id="GO:0004650">
    <property type="term" value="F:polygalacturonase activity"/>
    <property type="evidence" value="ECO:0007669"/>
    <property type="project" value="InterPro"/>
</dbReference>
<keyword evidence="11" id="KW-1185">Reference proteome</keyword>
<dbReference type="OrthoDB" id="4916366at2"/>
<dbReference type="GO" id="GO:0005975">
    <property type="term" value="P:carbohydrate metabolic process"/>
    <property type="evidence" value="ECO:0007669"/>
    <property type="project" value="InterPro"/>
</dbReference>
<gene>
    <name evidence="10" type="ORF">EAS64_20615</name>
</gene>
<dbReference type="PANTHER" id="PTHR31736:SF11">
    <property type="entry name" value="EXOPOLYGALACTURONASE C-RELATED"/>
    <property type="match status" value="1"/>
</dbReference>
<dbReference type="EMBL" id="RPFW01000004">
    <property type="protein sequence ID" value="TVZ02886.1"/>
    <property type="molecule type" value="Genomic_DNA"/>
</dbReference>
<evidence type="ECO:0000256" key="2">
    <source>
        <dbReference type="ARBA" id="ARBA00022737"/>
    </source>
</evidence>
<organism evidence="10 11">
    <name type="scientific">Trebonia kvetii</name>
    <dbReference type="NCBI Taxonomy" id="2480626"/>
    <lineage>
        <taxon>Bacteria</taxon>
        <taxon>Bacillati</taxon>
        <taxon>Actinomycetota</taxon>
        <taxon>Actinomycetes</taxon>
        <taxon>Streptosporangiales</taxon>
        <taxon>Treboniaceae</taxon>
        <taxon>Trebonia</taxon>
    </lineage>
</organism>
<evidence type="ECO:0000256" key="3">
    <source>
        <dbReference type="ARBA" id="ARBA00022801"/>
    </source>
</evidence>
<name>A0A6P2BXC7_9ACTN</name>
<protein>
    <recommendedName>
        <fullName evidence="7">Galacturan 1,4-alpha-galacturonidase C</fullName>
    </recommendedName>
    <alternativeName>
        <fullName evidence="8">Poly(1,4-alpha-D-galacturonide)galacturonohydrolase C</fullName>
    </alternativeName>
</protein>
<evidence type="ECO:0000256" key="8">
    <source>
        <dbReference type="ARBA" id="ARBA00042262"/>
    </source>
</evidence>
<dbReference type="InterPro" id="IPR012334">
    <property type="entry name" value="Pectin_lyas_fold"/>
</dbReference>
<dbReference type="AlphaFoldDB" id="A0A6P2BXC7"/>
<evidence type="ECO:0000256" key="4">
    <source>
        <dbReference type="ARBA" id="ARBA00023157"/>
    </source>
</evidence>
<dbReference type="SMART" id="SM00710">
    <property type="entry name" value="PbH1"/>
    <property type="match status" value="7"/>
</dbReference>
<dbReference type="Proteomes" id="UP000460272">
    <property type="component" value="Unassembled WGS sequence"/>
</dbReference>
<evidence type="ECO:0000256" key="7">
    <source>
        <dbReference type="ARBA" id="ARBA00041474"/>
    </source>
</evidence>
<evidence type="ECO:0000256" key="1">
    <source>
        <dbReference type="ARBA" id="ARBA00008834"/>
    </source>
</evidence>
<keyword evidence="4" id="KW-1015">Disulfide bond</keyword>
<evidence type="ECO:0000313" key="11">
    <source>
        <dbReference type="Proteomes" id="UP000460272"/>
    </source>
</evidence>
<keyword evidence="5" id="KW-0325">Glycoprotein</keyword>
<evidence type="ECO:0000256" key="6">
    <source>
        <dbReference type="ARBA" id="ARBA00023295"/>
    </source>
</evidence>
<proteinExistence type="inferred from homology"/>
<keyword evidence="2" id="KW-0677">Repeat</keyword>
<dbReference type="InterPro" id="IPR011050">
    <property type="entry name" value="Pectin_lyase_fold/virulence"/>
</dbReference>
<evidence type="ECO:0000313" key="10">
    <source>
        <dbReference type="EMBL" id="TVZ02886.1"/>
    </source>
</evidence>
<keyword evidence="6 9" id="KW-0326">Glycosidase</keyword>
<sequence>MIVLTCAAAVAGIGFGVASTTAPGNSDNFACSANGANASRHVTVTDVSSNGSGDDYSAIQNAINTAGRLGGGIVTLRAGTFMVNGHLTLRNNVELTGMGPATVIKAGPRFLATESPTGGYPLVTTGGATNTTIADLTADQSGDTLNGNTPARLAGYVIEGRNSNNVVVNHVYVRNPFTYSITMVGTKNFCIENSSVRVTDSNRYNQLDGIHILDSSHGEVINNVIQSGDDGLVAHTIKSSVHDILYALNNVHGGAAADGMQLALGDFPIYDIKIENNNFYGSRFGIRTGYYDHRNGAVSNILISGNNIHSLAQGGQHAAIAIGGFGGIGPIAHVILKDNQACDAGTVSVQPGPGNAVSGTARCQGTER</sequence>